<protein>
    <recommendedName>
        <fullName evidence="4">Outer membrane protein beta-barrel domain-containing protein</fullName>
    </recommendedName>
</protein>
<evidence type="ECO:0000313" key="3">
    <source>
        <dbReference type="Proteomes" id="UP001597059"/>
    </source>
</evidence>
<comment type="caution">
    <text evidence="2">The sequence shown here is derived from an EMBL/GenBank/DDBJ whole genome shotgun (WGS) entry which is preliminary data.</text>
</comment>
<dbReference type="Proteomes" id="UP001597059">
    <property type="component" value="Unassembled WGS sequence"/>
</dbReference>
<evidence type="ECO:0008006" key="4">
    <source>
        <dbReference type="Google" id="ProtNLM"/>
    </source>
</evidence>
<dbReference type="InterPro" id="IPR020080">
    <property type="entry name" value="OM_adhesin/peptidase_omptin"/>
</dbReference>
<dbReference type="SUPFAM" id="SSF69917">
    <property type="entry name" value="OMPT-like"/>
    <property type="match status" value="1"/>
</dbReference>
<reference evidence="3" key="1">
    <citation type="journal article" date="2019" name="Int. J. Syst. Evol. Microbiol.">
        <title>The Global Catalogue of Microorganisms (GCM) 10K type strain sequencing project: providing services to taxonomists for standard genome sequencing and annotation.</title>
        <authorList>
            <consortium name="The Broad Institute Genomics Platform"/>
            <consortium name="The Broad Institute Genome Sequencing Center for Infectious Disease"/>
            <person name="Wu L."/>
            <person name="Ma J."/>
        </authorList>
    </citation>
    <scope>NUCLEOTIDE SEQUENCE [LARGE SCALE GENOMIC DNA]</scope>
    <source>
        <strain evidence="3">JCM 30774</strain>
    </source>
</reference>
<dbReference type="EMBL" id="JBHTMN010000014">
    <property type="protein sequence ID" value="MFD1384451.1"/>
    <property type="molecule type" value="Genomic_DNA"/>
</dbReference>
<accession>A0ABW4B4N8</accession>
<keyword evidence="1" id="KW-0732">Signal</keyword>
<feature type="chain" id="PRO_5046558377" description="Outer membrane protein beta-barrel domain-containing protein" evidence="1">
    <location>
        <begin position="29"/>
        <end position="271"/>
    </location>
</feature>
<evidence type="ECO:0000313" key="2">
    <source>
        <dbReference type="EMBL" id="MFD1384451.1"/>
    </source>
</evidence>
<feature type="signal peptide" evidence="1">
    <location>
        <begin position="1"/>
        <end position="28"/>
    </location>
</feature>
<keyword evidence="3" id="KW-1185">Reference proteome</keyword>
<dbReference type="RefSeq" id="WP_377368675.1">
    <property type="nucleotide sequence ID" value="NZ_JBHTMN010000014.1"/>
</dbReference>
<dbReference type="Gene3D" id="2.40.128.100">
    <property type="entry name" value="OPCA outer membrane adhesin/invasin"/>
    <property type="match status" value="1"/>
</dbReference>
<gene>
    <name evidence="2" type="ORF">ACFQ45_13820</name>
</gene>
<name>A0ABW4B4N8_9GAMM</name>
<evidence type="ECO:0000256" key="1">
    <source>
        <dbReference type="SAM" id="SignalP"/>
    </source>
</evidence>
<organism evidence="2 3">
    <name type="scientific">Rhodanobacter aciditrophus</name>
    <dbReference type="NCBI Taxonomy" id="1623218"/>
    <lineage>
        <taxon>Bacteria</taxon>
        <taxon>Pseudomonadati</taxon>
        <taxon>Pseudomonadota</taxon>
        <taxon>Gammaproteobacteria</taxon>
        <taxon>Lysobacterales</taxon>
        <taxon>Rhodanobacteraceae</taxon>
        <taxon>Rhodanobacter</taxon>
    </lineage>
</organism>
<sequence>MQISLKPRMAWPMFGALVTATLSTQVMAAGQTELGISYSSIEYVEPGVMREEGNLFGFQGRFTNYGSTFVALEVDYAFGDMDYEGSGTLQDIPNNLFEMRALFGPRLYQSTRSQLHAYAGIGQRYLSDDSSGMKTSTRTTGYTREQYYWYIPVGLNWQRSLASGWEVALRAEYDYFIAGRNYSGIDEVCGGSSGVFTQEGGKGYRFALKFTMPVSDGGGSLAIEPYYRYWDIGDSDTDYISTPRCTGPGYGYYYEPQNTSEEAGIGIRWVF</sequence>
<proteinExistence type="predicted"/>